<dbReference type="AlphaFoldDB" id="A0A9P8AYK4"/>
<sequence length="81" mass="9158">MHPRSFTSQKRALLGFSFALVTSSRSHLGCTDSLDARHRFYGSSGRPAFQKGFSDVRSCAHIDLCLQTRCLRSKQMRVVDH</sequence>
<dbReference type="EMBL" id="MU250523">
    <property type="protein sequence ID" value="KAG7452989.1"/>
    <property type="molecule type" value="Genomic_DNA"/>
</dbReference>
<proteinExistence type="predicted"/>
<reference evidence="1" key="1">
    <citation type="submission" date="2020-11" db="EMBL/GenBank/DDBJ databases">
        <title>Adaptations for nitrogen fixation in a non-lichenized fungal sporocarp promotes dispersal by wood-feeding termites.</title>
        <authorList>
            <consortium name="DOE Joint Genome Institute"/>
            <person name="Koch R.A."/>
            <person name="Yoon G."/>
            <person name="Arayal U."/>
            <person name="Lail K."/>
            <person name="Amirebrahimi M."/>
            <person name="Labutti K."/>
            <person name="Lipzen A."/>
            <person name="Riley R."/>
            <person name="Barry K."/>
            <person name="Henrissat B."/>
            <person name="Grigoriev I.V."/>
            <person name="Herr J.R."/>
            <person name="Aime M.C."/>
        </authorList>
    </citation>
    <scope>NUCLEOTIDE SEQUENCE</scope>
    <source>
        <strain evidence="1">MCA 3950</strain>
    </source>
</reference>
<dbReference type="Proteomes" id="UP000812287">
    <property type="component" value="Unassembled WGS sequence"/>
</dbReference>
<comment type="caution">
    <text evidence="1">The sequence shown here is derived from an EMBL/GenBank/DDBJ whole genome shotgun (WGS) entry which is preliminary data.</text>
</comment>
<evidence type="ECO:0000313" key="2">
    <source>
        <dbReference type="Proteomes" id="UP000812287"/>
    </source>
</evidence>
<keyword evidence="2" id="KW-1185">Reference proteome</keyword>
<dbReference type="GeneID" id="66103089"/>
<protein>
    <submittedName>
        <fullName evidence="1">Uncharacterized protein</fullName>
    </submittedName>
</protein>
<gene>
    <name evidence="1" type="ORF">BT62DRAFT_40154</name>
</gene>
<accession>A0A9P8AYK4</accession>
<organism evidence="1 2">
    <name type="scientific">Guyanagaster necrorhizus</name>
    <dbReference type="NCBI Taxonomy" id="856835"/>
    <lineage>
        <taxon>Eukaryota</taxon>
        <taxon>Fungi</taxon>
        <taxon>Dikarya</taxon>
        <taxon>Basidiomycota</taxon>
        <taxon>Agaricomycotina</taxon>
        <taxon>Agaricomycetes</taxon>
        <taxon>Agaricomycetidae</taxon>
        <taxon>Agaricales</taxon>
        <taxon>Marasmiineae</taxon>
        <taxon>Physalacriaceae</taxon>
        <taxon>Guyanagaster</taxon>
    </lineage>
</organism>
<evidence type="ECO:0000313" key="1">
    <source>
        <dbReference type="EMBL" id="KAG7452989.1"/>
    </source>
</evidence>
<name>A0A9P8AYK4_9AGAR</name>
<dbReference type="RefSeq" id="XP_043046489.1">
    <property type="nucleotide sequence ID" value="XM_043180793.1"/>
</dbReference>